<evidence type="ECO:0000256" key="7">
    <source>
        <dbReference type="ARBA" id="ARBA00023237"/>
    </source>
</evidence>
<dbReference type="Pfam" id="PF07715">
    <property type="entry name" value="Plug"/>
    <property type="match status" value="1"/>
</dbReference>
<evidence type="ECO:0000256" key="6">
    <source>
        <dbReference type="ARBA" id="ARBA00023136"/>
    </source>
</evidence>
<feature type="domain" description="TonB-dependent receptor plug" evidence="12">
    <location>
        <begin position="50"/>
        <end position="171"/>
    </location>
</feature>
<feature type="chain" id="PRO_5047194202" evidence="10">
    <location>
        <begin position="30"/>
        <end position="840"/>
    </location>
</feature>
<dbReference type="PANTHER" id="PTHR47234:SF3">
    <property type="entry name" value="SECRETIN_TONB SHORT N-TERMINAL DOMAIN-CONTAINING PROTEIN"/>
    <property type="match status" value="1"/>
</dbReference>
<evidence type="ECO:0000313" key="14">
    <source>
        <dbReference type="Proteomes" id="UP001059934"/>
    </source>
</evidence>
<keyword evidence="10" id="KW-0732">Signal</keyword>
<dbReference type="Gene3D" id="2.170.130.10">
    <property type="entry name" value="TonB-dependent receptor, plug domain"/>
    <property type="match status" value="1"/>
</dbReference>
<feature type="domain" description="TonB-dependent receptor-like beta-barrel" evidence="11">
    <location>
        <begin position="374"/>
        <end position="800"/>
    </location>
</feature>
<evidence type="ECO:0000259" key="12">
    <source>
        <dbReference type="Pfam" id="PF07715"/>
    </source>
</evidence>
<evidence type="ECO:0000313" key="13">
    <source>
        <dbReference type="EMBL" id="UVW35085.1"/>
    </source>
</evidence>
<accession>A0ABY5TP07</accession>
<dbReference type="Pfam" id="PF00593">
    <property type="entry name" value="TonB_dep_Rec_b-barrel"/>
    <property type="match status" value="1"/>
</dbReference>
<evidence type="ECO:0000259" key="11">
    <source>
        <dbReference type="Pfam" id="PF00593"/>
    </source>
</evidence>
<sequence>MKNTSILKLTSLAAAIIASSAVLPTVAFAEGAMVEEIVTTGTRAKARSATDTVAAVDVITSAELTNQGDMDVANLLRNSVPSFSVNDQPISDAATLVRPFQLRGMAPDHSLILVNNKRRHRASVIVWSAGGISDGSHGADVSTIPGMALKSVEVLRDGAAAQYGSDALAGVINFKLKDASEGGSAQIRMGQYAEGDGDMAYFAGNMGMELGANGFANVTMEYGSSDETVRSVQRNDAAGLIAAGFPVADPAQKWGRPFVDNDLKLFVNFGTQLTDSVELYGYANYANKDVDGGFYFRNPTNRGGVYASTNDNGTPDNDDDDFNQLLVGSSNGADCSAYEVPSDDPTSAALAGAIAGLKADDNCFNFNETIPGGFTPRFGGTVTDTTFMMGLRGELENGLTWDVSAYRGENEGDFYINNTVNASLGENTPRNFDPGLYRQTDVNFNADFTYALSETVNVAFGAEHRTEEFTIGAGQEESYIDGGLGVQGFSTSTNGFPGFSPDISGDFDRSNDAVYIDAEWDASEDLLLAAAVRFEDFDGFGSTTNYKLGANYKLDDNFGLRATLSTGFKAPTSGQLNASNISTLIDNGVLVNKGVIPASNPVAAFAGATALQPEESENFTVGFFGSVGEIDITFDYFNIEVTDRLTLSKDFTLTAADIASLAAAGVSGADDIAVFRFFTNDFETKTSGYDLVVSTSTDWMGGTTAWNLALNHTETEVTSRGEYIDDDRERSIEEVSPDTRYNVSANHMMDGWRALARVSYFGDWYDPNQGMSYDGEHVVDVELSYDLNESSSVMLGGNNIFDEAGSKKHNGAAGAGNTYSEFAPMGFSGAFWYAKYSYNF</sequence>
<evidence type="ECO:0000256" key="4">
    <source>
        <dbReference type="ARBA" id="ARBA00022692"/>
    </source>
</evidence>
<name>A0ABY5TP07_9GAMM</name>
<dbReference type="InterPro" id="IPR037066">
    <property type="entry name" value="Plug_dom_sf"/>
</dbReference>
<reference evidence="13" key="1">
    <citation type="submission" date="2022-08" db="EMBL/GenBank/DDBJ databases">
        <title>Catabolic pathway analysis in culturable SAR92 clade bacteria reveals their overlooked roles in DMSP degradation in coastal seas.</title>
        <authorList>
            <person name="He X."/>
            <person name="Zhang X."/>
            <person name="Zhang Y."/>
        </authorList>
    </citation>
    <scope>NUCLEOTIDE SEQUENCE</scope>
    <source>
        <strain evidence="13">H455</strain>
    </source>
</reference>
<dbReference type="Gene3D" id="2.40.170.20">
    <property type="entry name" value="TonB-dependent receptor, beta-barrel domain"/>
    <property type="match status" value="1"/>
</dbReference>
<dbReference type="InterPro" id="IPR036942">
    <property type="entry name" value="Beta-barrel_TonB_sf"/>
</dbReference>
<comment type="similarity">
    <text evidence="8 9">Belongs to the TonB-dependent receptor family.</text>
</comment>
<dbReference type="EMBL" id="CP103416">
    <property type="protein sequence ID" value="UVW35085.1"/>
    <property type="molecule type" value="Genomic_DNA"/>
</dbReference>
<evidence type="ECO:0000256" key="8">
    <source>
        <dbReference type="PROSITE-ProRule" id="PRU01360"/>
    </source>
</evidence>
<keyword evidence="3 8" id="KW-1134">Transmembrane beta strand</keyword>
<comment type="subcellular location">
    <subcellularLocation>
        <location evidence="1 8">Cell outer membrane</location>
        <topology evidence="1 8">Multi-pass membrane protein</topology>
    </subcellularLocation>
</comment>
<dbReference type="PROSITE" id="PS52016">
    <property type="entry name" value="TONB_DEPENDENT_REC_3"/>
    <property type="match status" value="1"/>
</dbReference>
<evidence type="ECO:0000256" key="1">
    <source>
        <dbReference type="ARBA" id="ARBA00004571"/>
    </source>
</evidence>
<organism evidence="13 14">
    <name type="scientific">SAR92 clade bacterium H455</name>
    <dbReference type="NCBI Taxonomy" id="2974818"/>
    <lineage>
        <taxon>Bacteria</taxon>
        <taxon>Pseudomonadati</taxon>
        <taxon>Pseudomonadota</taxon>
        <taxon>Gammaproteobacteria</taxon>
        <taxon>Cellvibrionales</taxon>
        <taxon>Porticoccaceae</taxon>
        <taxon>SAR92 clade</taxon>
    </lineage>
</organism>
<dbReference type="InterPro" id="IPR012910">
    <property type="entry name" value="Plug_dom"/>
</dbReference>
<gene>
    <name evidence="13" type="ORF">NYF23_00420</name>
</gene>
<dbReference type="SUPFAM" id="SSF56935">
    <property type="entry name" value="Porins"/>
    <property type="match status" value="1"/>
</dbReference>
<dbReference type="InterPro" id="IPR000531">
    <property type="entry name" value="Beta-barrel_TonB"/>
</dbReference>
<keyword evidence="14" id="KW-1185">Reference proteome</keyword>
<protein>
    <submittedName>
        <fullName evidence="13">TonB-dependent receptor</fullName>
    </submittedName>
</protein>
<feature type="signal peptide" evidence="10">
    <location>
        <begin position="1"/>
        <end position="29"/>
    </location>
</feature>
<keyword evidence="7 8" id="KW-0998">Cell outer membrane</keyword>
<keyword evidence="13" id="KW-0675">Receptor</keyword>
<dbReference type="InterPro" id="IPR039426">
    <property type="entry name" value="TonB-dep_rcpt-like"/>
</dbReference>
<dbReference type="Proteomes" id="UP001059934">
    <property type="component" value="Chromosome"/>
</dbReference>
<dbReference type="PANTHER" id="PTHR47234">
    <property type="match status" value="1"/>
</dbReference>
<evidence type="ECO:0000256" key="5">
    <source>
        <dbReference type="ARBA" id="ARBA00023077"/>
    </source>
</evidence>
<keyword evidence="6 8" id="KW-0472">Membrane</keyword>
<evidence type="ECO:0000256" key="10">
    <source>
        <dbReference type="SAM" id="SignalP"/>
    </source>
</evidence>
<keyword evidence="5 9" id="KW-0798">TonB box</keyword>
<keyword evidence="4 8" id="KW-0812">Transmembrane</keyword>
<proteinExistence type="inferred from homology"/>
<evidence type="ECO:0000256" key="9">
    <source>
        <dbReference type="RuleBase" id="RU003357"/>
    </source>
</evidence>
<keyword evidence="2 8" id="KW-0813">Transport</keyword>
<evidence type="ECO:0000256" key="3">
    <source>
        <dbReference type="ARBA" id="ARBA00022452"/>
    </source>
</evidence>
<evidence type="ECO:0000256" key="2">
    <source>
        <dbReference type="ARBA" id="ARBA00022448"/>
    </source>
</evidence>